<evidence type="ECO:0000313" key="1">
    <source>
        <dbReference type="EMBL" id="QQT02166.1"/>
    </source>
</evidence>
<dbReference type="KEGG" id="ppsr:I6J18_10165"/>
<dbReference type="Proteomes" id="UP000595254">
    <property type="component" value="Chromosome"/>
</dbReference>
<dbReference type="RefSeq" id="WP_040372237.1">
    <property type="nucleotide sequence ID" value="NZ_CP068053.1"/>
</dbReference>
<accession>A0A974NQC0</accession>
<dbReference type="AlphaFoldDB" id="A0A974NQC0"/>
<gene>
    <name evidence="1" type="ORF">I6J18_10165</name>
</gene>
<sequence length="80" mass="8987">MALCPLCNGLRKIKVLCSECSTEMDDKGKSMDYDDEYSAYMDTDTLKQNDGFMRSLADGQCPHLMKCPSCGHDEIILVKE</sequence>
<evidence type="ECO:0000313" key="2">
    <source>
        <dbReference type="Proteomes" id="UP000595254"/>
    </source>
</evidence>
<reference evidence="1 2" key="1">
    <citation type="submission" date="2021-01" db="EMBL/GenBank/DDBJ databases">
        <title>FDA dAtabase for Regulatory Grade micrObial Sequences (FDA-ARGOS): Supporting development and validation of Infectious Disease Dx tests.</title>
        <authorList>
            <person name="Nelson B."/>
            <person name="Plummer A."/>
            <person name="Tallon L."/>
            <person name="Sadzewicz L."/>
            <person name="Zhao X."/>
            <person name="Boylan J."/>
            <person name="Ott S."/>
            <person name="Bowen H."/>
            <person name="Vavikolanu K."/>
            <person name="Mehta A."/>
            <person name="Aluvathingal J."/>
            <person name="Nadendla S."/>
            <person name="Myers T."/>
            <person name="Yan Y."/>
            <person name="Sichtig H."/>
        </authorList>
    </citation>
    <scope>NUCLEOTIDE SEQUENCE [LARGE SCALE GENOMIC DNA]</scope>
    <source>
        <strain evidence="1 2">FDAARGOS_1161</strain>
    </source>
</reference>
<dbReference type="EMBL" id="CP068053">
    <property type="protein sequence ID" value="QQT02166.1"/>
    <property type="molecule type" value="Genomic_DNA"/>
</dbReference>
<protein>
    <submittedName>
        <fullName evidence="1">Uncharacterized protein</fullName>
    </submittedName>
</protein>
<name>A0A974NQC0_PERPY</name>
<proteinExistence type="predicted"/>
<organism evidence="1 2">
    <name type="scientific">Peribacillus psychrosaccharolyticus</name>
    <name type="common">Bacillus psychrosaccharolyticus</name>
    <dbReference type="NCBI Taxonomy" id="1407"/>
    <lineage>
        <taxon>Bacteria</taxon>
        <taxon>Bacillati</taxon>
        <taxon>Bacillota</taxon>
        <taxon>Bacilli</taxon>
        <taxon>Bacillales</taxon>
        <taxon>Bacillaceae</taxon>
        <taxon>Peribacillus</taxon>
    </lineage>
</organism>
<keyword evidence="2" id="KW-1185">Reference proteome</keyword>